<evidence type="ECO:0000313" key="1">
    <source>
        <dbReference type="EMBL" id="MBP0481944.1"/>
    </source>
</evidence>
<name>A0A940MM99_9RHOB</name>
<protein>
    <submittedName>
        <fullName evidence="1">Uncharacterized protein</fullName>
    </submittedName>
</protein>
<keyword evidence="2" id="KW-1185">Reference proteome</keyword>
<gene>
    <name evidence="1" type="ORF">J5474_05480</name>
</gene>
<sequence>MSFDTDFEALEREGWEPEKAIATLESGDEWVAWANDLLPEMIDLSDALVCTGFFAEDGTARGLIWDLLDQVVARGDDDFTSRAFAFVLNCAESGEYALEMPALIAFLCKVAQPGTGAMDLDELAARLPDAMVEARANLFAQHYGHDGLAILRDAKSGRRRH</sequence>
<accession>A0A940MM99</accession>
<dbReference type="Proteomes" id="UP000675940">
    <property type="component" value="Unassembled WGS sequence"/>
</dbReference>
<evidence type="ECO:0000313" key="2">
    <source>
        <dbReference type="Proteomes" id="UP000675940"/>
    </source>
</evidence>
<dbReference type="RefSeq" id="WP_209359791.1">
    <property type="nucleotide sequence ID" value="NZ_JAGISH010000002.1"/>
</dbReference>
<organism evidence="1 2">
    <name type="scientific">Sagittula salina</name>
    <dbReference type="NCBI Taxonomy" id="2820268"/>
    <lineage>
        <taxon>Bacteria</taxon>
        <taxon>Pseudomonadati</taxon>
        <taxon>Pseudomonadota</taxon>
        <taxon>Alphaproteobacteria</taxon>
        <taxon>Rhodobacterales</taxon>
        <taxon>Roseobacteraceae</taxon>
        <taxon>Sagittula</taxon>
    </lineage>
</organism>
<reference evidence="1" key="1">
    <citation type="submission" date="2021-03" db="EMBL/GenBank/DDBJ databases">
        <title>Sagittula salina sp. nov. strain M10.9X isolated from the marine waste.</title>
        <authorList>
            <person name="Satari L."/>
            <person name="Molina-Menor E."/>
            <person name="Vidal-Verdu A."/>
            <person name="Pascual J."/>
            <person name="Pereto J."/>
            <person name="Porcar M."/>
        </authorList>
    </citation>
    <scope>NUCLEOTIDE SEQUENCE</scope>
    <source>
        <strain evidence="1">M10.9X</strain>
    </source>
</reference>
<comment type="caution">
    <text evidence="1">The sequence shown here is derived from an EMBL/GenBank/DDBJ whole genome shotgun (WGS) entry which is preliminary data.</text>
</comment>
<dbReference type="AlphaFoldDB" id="A0A940MM99"/>
<proteinExistence type="predicted"/>
<dbReference type="EMBL" id="JAGISH010000002">
    <property type="protein sequence ID" value="MBP0481944.1"/>
    <property type="molecule type" value="Genomic_DNA"/>
</dbReference>